<dbReference type="EMBL" id="JAVIJP010000007">
    <property type="protein sequence ID" value="KAL3650192.1"/>
    <property type="molecule type" value="Genomic_DNA"/>
</dbReference>
<evidence type="ECO:0000313" key="2">
    <source>
        <dbReference type="Proteomes" id="UP001632038"/>
    </source>
</evidence>
<gene>
    <name evidence="1" type="ORF">CASFOL_006595</name>
</gene>
<evidence type="ECO:0000313" key="1">
    <source>
        <dbReference type="EMBL" id="KAL3650192.1"/>
    </source>
</evidence>
<reference evidence="2" key="1">
    <citation type="journal article" date="2024" name="IScience">
        <title>Strigolactones Initiate the Formation of Haustorium-like Structures in Castilleja.</title>
        <authorList>
            <person name="Buerger M."/>
            <person name="Peterson D."/>
            <person name="Chory J."/>
        </authorList>
    </citation>
    <scope>NUCLEOTIDE SEQUENCE [LARGE SCALE GENOMIC DNA]</scope>
</reference>
<comment type="caution">
    <text evidence="1">The sequence shown here is derived from an EMBL/GenBank/DDBJ whole genome shotgun (WGS) entry which is preliminary data.</text>
</comment>
<name>A0ABD3E7P2_9LAMI</name>
<dbReference type="AlphaFoldDB" id="A0ABD3E7P2"/>
<sequence>MSGSATVTGSNTIFYLNCTDSITGSPLNCSAGNLCHVYANATDGASACRNTTCCSFKAGGSTTAHRIRLRPEGCKAYMSFLNLELNTDQPVSEWSPLSLELEWVTPAAAPEPTYGGRNYLKTD</sequence>
<organism evidence="1 2">
    <name type="scientific">Castilleja foliolosa</name>
    <dbReference type="NCBI Taxonomy" id="1961234"/>
    <lineage>
        <taxon>Eukaryota</taxon>
        <taxon>Viridiplantae</taxon>
        <taxon>Streptophyta</taxon>
        <taxon>Embryophyta</taxon>
        <taxon>Tracheophyta</taxon>
        <taxon>Spermatophyta</taxon>
        <taxon>Magnoliopsida</taxon>
        <taxon>eudicotyledons</taxon>
        <taxon>Gunneridae</taxon>
        <taxon>Pentapetalae</taxon>
        <taxon>asterids</taxon>
        <taxon>lamiids</taxon>
        <taxon>Lamiales</taxon>
        <taxon>Orobanchaceae</taxon>
        <taxon>Pedicularideae</taxon>
        <taxon>Castillejinae</taxon>
        <taxon>Castilleja</taxon>
    </lineage>
</organism>
<dbReference type="Proteomes" id="UP001632038">
    <property type="component" value="Unassembled WGS sequence"/>
</dbReference>
<protein>
    <submittedName>
        <fullName evidence="1">Uncharacterized protein</fullName>
    </submittedName>
</protein>
<accession>A0ABD3E7P2</accession>
<proteinExistence type="predicted"/>
<keyword evidence="2" id="KW-1185">Reference proteome</keyword>